<feature type="transmembrane region" description="Helical" evidence="6">
    <location>
        <begin position="101"/>
        <end position="118"/>
    </location>
</feature>
<dbReference type="GO" id="GO:0016020">
    <property type="term" value="C:membrane"/>
    <property type="evidence" value="ECO:0007669"/>
    <property type="project" value="UniProtKB-SubCell"/>
</dbReference>
<evidence type="ECO:0000256" key="6">
    <source>
        <dbReference type="SAM" id="Phobius"/>
    </source>
</evidence>
<evidence type="ECO:0000256" key="1">
    <source>
        <dbReference type="ARBA" id="ARBA00004141"/>
    </source>
</evidence>
<dbReference type="GO" id="GO:0016301">
    <property type="term" value="F:kinase activity"/>
    <property type="evidence" value="ECO:0007669"/>
    <property type="project" value="UniProtKB-KW"/>
</dbReference>
<feature type="transmembrane region" description="Helical" evidence="6">
    <location>
        <begin position="130"/>
        <end position="157"/>
    </location>
</feature>
<evidence type="ECO:0000313" key="8">
    <source>
        <dbReference type="Proteomes" id="UP000298493"/>
    </source>
</evidence>
<comment type="caution">
    <text evidence="7">The sequence shown here is derived from an EMBL/GenBank/DDBJ whole genome shotgun (WGS) entry which is preliminary data.</text>
</comment>
<keyword evidence="7" id="KW-0418">Kinase</keyword>
<feature type="compositionally biased region" description="Polar residues" evidence="5">
    <location>
        <begin position="40"/>
        <end position="51"/>
    </location>
</feature>
<evidence type="ECO:0000256" key="3">
    <source>
        <dbReference type="ARBA" id="ARBA00022989"/>
    </source>
</evidence>
<proteinExistence type="predicted"/>
<feature type="compositionally biased region" description="Low complexity" evidence="5">
    <location>
        <begin position="18"/>
        <end position="28"/>
    </location>
</feature>
<comment type="subcellular location">
    <subcellularLocation>
        <location evidence="1">Membrane</location>
        <topology evidence="1">Multi-pass membrane protein</topology>
    </subcellularLocation>
</comment>
<sequence>MANFAPYQDIPERTRALSPPIRSPTISPRPHDQQPPKRNIGTSALNSPINQGQGEYFSPGAGWRPEDDVEQGGVRRGFGGGREHVDLFETRLGIRVDWEACLAYLALPPVGGVLLLILEHKSDYVRFHAWQASLLFTFMLVVHVIFSWSSILSWLIFAGDLGLIGRLVYKAYTDAATLDRYEIPFFGPLATSILDDE</sequence>
<gene>
    <name evidence="7" type="ORF">E6O75_ATG04024</name>
</gene>
<reference evidence="7 8" key="1">
    <citation type="submission" date="2019-04" db="EMBL/GenBank/DDBJ databases">
        <title>High contiguity whole genome sequence and gene annotation resource for two Venturia nashicola isolates.</title>
        <authorList>
            <person name="Prokchorchik M."/>
            <person name="Won K."/>
            <person name="Lee Y."/>
            <person name="Choi E.D."/>
            <person name="Segonzac C."/>
            <person name="Sohn K.H."/>
        </authorList>
    </citation>
    <scope>NUCLEOTIDE SEQUENCE [LARGE SCALE GENOMIC DNA]</scope>
    <source>
        <strain evidence="7 8">PRI2</strain>
    </source>
</reference>
<evidence type="ECO:0000256" key="4">
    <source>
        <dbReference type="ARBA" id="ARBA00023136"/>
    </source>
</evidence>
<accession>A0A4Z1PBW2</accession>
<keyword evidence="7" id="KW-0808">Transferase</keyword>
<organism evidence="7 8">
    <name type="scientific">Venturia nashicola</name>
    <dbReference type="NCBI Taxonomy" id="86259"/>
    <lineage>
        <taxon>Eukaryota</taxon>
        <taxon>Fungi</taxon>
        <taxon>Dikarya</taxon>
        <taxon>Ascomycota</taxon>
        <taxon>Pezizomycotina</taxon>
        <taxon>Dothideomycetes</taxon>
        <taxon>Pleosporomycetidae</taxon>
        <taxon>Venturiales</taxon>
        <taxon>Venturiaceae</taxon>
        <taxon>Venturia</taxon>
    </lineage>
</organism>
<keyword evidence="3 6" id="KW-1133">Transmembrane helix</keyword>
<name>A0A4Z1PBW2_9PEZI</name>
<evidence type="ECO:0000256" key="2">
    <source>
        <dbReference type="ARBA" id="ARBA00022692"/>
    </source>
</evidence>
<dbReference type="AlphaFoldDB" id="A0A4Z1PBW2"/>
<keyword evidence="8" id="KW-1185">Reference proteome</keyword>
<feature type="region of interest" description="Disordered" evidence="5">
    <location>
        <begin position="1"/>
        <end position="51"/>
    </location>
</feature>
<evidence type="ECO:0000256" key="5">
    <source>
        <dbReference type="SAM" id="MobiDB-lite"/>
    </source>
</evidence>
<dbReference type="Proteomes" id="UP000298493">
    <property type="component" value="Unassembled WGS sequence"/>
</dbReference>
<keyword evidence="4 6" id="KW-0472">Membrane</keyword>
<protein>
    <submittedName>
        <fullName evidence="7">Serine/threonine-protein kinase prp4</fullName>
    </submittedName>
</protein>
<dbReference type="EMBL" id="SNSC02000004">
    <property type="protein sequence ID" value="TID24819.1"/>
    <property type="molecule type" value="Genomic_DNA"/>
</dbReference>
<dbReference type="STRING" id="86259.A0A4Z1PBW2"/>
<dbReference type="PANTHER" id="PTHR36460">
    <property type="entry name" value="UPF0132 DOMAIN PROTEIN (AFU_ORTHOLOGUE AFUA_3G10255)"/>
    <property type="match status" value="1"/>
</dbReference>
<keyword evidence="2 6" id="KW-0812">Transmembrane</keyword>
<evidence type="ECO:0000313" key="7">
    <source>
        <dbReference type="EMBL" id="TID24819.1"/>
    </source>
</evidence>
<dbReference type="PANTHER" id="PTHR36460:SF1">
    <property type="entry name" value="UPF0132 DOMAIN PROTEIN (AFU_ORTHOLOGUE AFUA_3G10255)"/>
    <property type="match status" value="1"/>
</dbReference>